<dbReference type="SUPFAM" id="SSF53187">
    <property type="entry name" value="Zn-dependent exopeptidases"/>
    <property type="match status" value="1"/>
</dbReference>
<dbReference type="OrthoDB" id="9762302at2"/>
<dbReference type="PANTHER" id="PTHR12147:SF26">
    <property type="entry name" value="PEPTIDASE M28 DOMAIN-CONTAINING PROTEIN"/>
    <property type="match status" value="1"/>
</dbReference>
<protein>
    <submittedName>
        <fullName evidence="3">Peptidase family M28</fullName>
    </submittedName>
</protein>
<dbReference type="Gene3D" id="3.40.630.10">
    <property type="entry name" value="Zn peptidases"/>
    <property type="match status" value="1"/>
</dbReference>
<dbReference type="AlphaFoldDB" id="A0A0K8P9P6"/>
<keyword evidence="1" id="KW-0472">Membrane</keyword>
<evidence type="ECO:0000259" key="2">
    <source>
        <dbReference type="Pfam" id="PF04389"/>
    </source>
</evidence>
<dbReference type="RefSeq" id="WP_152024194.1">
    <property type="nucleotide sequence ID" value="NZ_DF968179.1"/>
</dbReference>
<dbReference type="InterPro" id="IPR007484">
    <property type="entry name" value="Peptidase_M28"/>
</dbReference>
<gene>
    <name evidence="3" type="ORF">ATC1_11313</name>
</gene>
<dbReference type="EMBL" id="DF968179">
    <property type="protein sequence ID" value="GAP39383.1"/>
    <property type="molecule type" value="Genomic_DNA"/>
</dbReference>
<accession>A0A0K8P9P6</accession>
<dbReference type="GO" id="GO:0006508">
    <property type="term" value="P:proteolysis"/>
    <property type="evidence" value="ECO:0007669"/>
    <property type="project" value="InterPro"/>
</dbReference>
<dbReference type="GO" id="GO:0008235">
    <property type="term" value="F:metalloexopeptidase activity"/>
    <property type="evidence" value="ECO:0007669"/>
    <property type="project" value="InterPro"/>
</dbReference>
<dbReference type="InterPro" id="IPR045175">
    <property type="entry name" value="M28_fam"/>
</dbReference>
<keyword evidence="4" id="KW-1185">Reference proteome</keyword>
<evidence type="ECO:0000256" key="1">
    <source>
        <dbReference type="SAM" id="Phobius"/>
    </source>
</evidence>
<dbReference type="STRING" id="1678840.ATC1_11313"/>
<keyword evidence="1" id="KW-1133">Transmembrane helix</keyword>
<reference evidence="3" key="1">
    <citation type="journal article" date="2015" name="Genome Announc.">
        <title>Draft Genome Sequence of Anaerolineae Strain TC1, a Novel Isolate from a Methanogenic Wastewater Treatment System.</title>
        <authorList>
            <person name="Matsuura N."/>
            <person name="Tourlousse D.M."/>
            <person name="Sun L."/>
            <person name="Toyonaga M."/>
            <person name="Kuroda K."/>
            <person name="Ohashi A."/>
            <person name="Cruz R."/>
            <person name="Yamaguchi T."/>
            <person name="Sekiguchi Y."/>
        </authorList>
    </citation>
    <scope>NUCLEOTIDE SEQUENCE [LARGE SCALE GENOMIC DNA]</scope>
    <source>
        <strain evidence="3">TC1</strain>
    </source>
</reference>
<evidence type="ECO:0000313" key="3">
    <source>
        <dbReference type="EMBL" id="GAP39383.1"/>
    </source>
</evidence>
<keyword evidence="1" id="KW-0812">Transmembrane</keyword>
<name>A0A0K8P9P6_9CHLR</name>
<feature type="domain" description="Peptidase M28" evidence="2">
    <location>
        <begin position="178"/>
        <end position="378"/>
    </location>
</feature>
<dbReference type="Pfam" id="PF04389">
    <property type="entry name" value="Peptidase_M28"/>
    <property type="match status" value="1"/>
</dbReference>
<proteinExistence type="predicted"/>
<dbReference type="PANTHER" id="PTHR12147">
    <property type="entry name" value="METALLOPEPTIDASE M28 FAMILY MEMBER"/>
    <property type="match status" value="1"/>
</dbReference>
<sequence length="405" mass="45293">MMQSKKKPDWILVFIILLIAAVIIGAIIFSFHLKTPTMIETQKAPLMMTETIEAALAIAQIESQTETTLEQNTQMMESTPSPAPTQKTIGAVEFFRNHISQESYSEWIRKLSGDKTVMIGGQENKIETRYSYAMFTGQQNAKAKEFLLESIRQWVSEEQITQEEFTYTDATSENKWINIIVTFPGEVKPEEEVLFTAHYDSCVVFEGDPMKYAPGANDNGTGVATVLEAIRIFSQMKFDRTVKIVLFSGEENFQQGSKAYAAKHASDNIIGVINMDMYGTDKDNDRCFEMYVGDLSGSHQLADLMIQTIQQYGLNLKYDYLTGDAYSLADQTSFWNVNIPAITAMENFLPETTEGGCGVQDRTDFWHLPGDTIESINLPYAFDIGLAGTITVLNLAGAHPVPMSE</sequence>
<dbReference type="Proteomes" id="UP000053370">
    <property type="component" value="Unassembled WGS sequence"/>
</dbReference>
<organism evidence="3">
    <name type="scientific">Flexilinea flocculi</name>
    <dbReference type="NCBI Taxonomy" id="1678840"/>
    <lineage>
        <taxon>Bacteria</taxon>
        <taxon>Bacillati</taxon>
        <taxon>Chloroflexota</taxon>
        <taxon>Anaerolineae</taxon>
        <taxon>Anaerolineales</taxon>
        <taxon>Anaerolineaceae</taxon>
        <taxon>Flexilinea</taxon>
    </lineage>
</organism>
<evidence type="ECO:0000313" key="4">
    <source>
        <dbReference type="Proteomes" id="UP000053370"/>
    </source>
</evidence>
<feature type="transmembrane region" description="Helical" evidence="1">
    <location>
        <begin position="12"/>
        <end position="33"/>
    </location>
</feature>